<dbReference type="InterPro" id="IPR003615">
    <property type="entry name" value="HNH_nuc"/>
</dbReference>
<feature type="compositionally biased region" description="Basic residues" evidence="1">
    <location>
        <begin position="66"/>
        <end position="75"/>
    </location>
</feature>
<dbReference type="OrthoDB" id="3133596at2759"/>
<proteinExistence type="predicted"/>
<accession>A0A1X6MJ42</accession>
<reference evidence="3 4" key="1">
    <citation type="submission" date="2017-04" db="EMBL/GenBank/DDBJ databases">
        <title>Genome Sequence of the Model Brown-Rot Fungus Postia placenta SB12.</title>
        <authorList>
            <consortium name="DOE Joint Genome Institute"/>
            <person name="Gaskell J."/>
            <person name="Kersten P."/>
            <person name="Larrondo L.F."/>
            <person name="Canessa P."/>
            <person name="Martinez D."/>
            <person name="Hibbett D."/>
            <person name="Schmoll M."/>
            <person name="Kubicek C.P."/>
            <person name="Martinez A.T."/>
            <person name="Yadav J."/>
            <person name="Master E."/>
            <person name="Magnuson J.K."/>
            <person name="James T."/>
            <person name="Yaver D."/>
            <person name="Berka R."/>
            <person name="Labutti K."/>
            <person name="Lipzen A."/>
            <person name="Aerts A."/>
            <person name="Barry K."/>
            <person name="Henrissat B."/>
            <person name="Blanchette R."/>
            <person name="Grigoriev I."/>
            <person name="Cullen D."/>
        </authorList>
    </citation>
    <scope>NUCLEOTIDE SEQUENCE [LARGE SCALE GENOMIC DNA]</scope>
    <source>
        <strain evidence="3 4">MAD-698-R-SB12</strain>
    </source>
</reference>
<protein>
    <recommendedName>
        <fullName evidence="2">HNH nuclease domain-containing protein</fullName>
    </recommendedName>
</protein>
<dbReference type="EMBL" id="KZ110614">
    <property type="protein sequence ID" value="OSX56358.1"/>
    <property type="molecule type" value="Genomic_DNA"/>
</dbReference>
<gene>
    <name evidence="3" type="ORF">POSPLADRAFT_1160550</name>
</gene>
<feature type="compositionally biased region" description="Basic residues" evidence="1">
    <location>
        <begin position="1"/>
        <end position="16"/>
    </location>
</feature>
<feature type="region of interest" description="Disordered" evidence="1">
    <location>
        <begin position="1"/>
        <end position="84"/>
    </location>
</feature>
<evidence type="ECO:0000256" key="1">
    <source>
        <dbReference type="SAM" id="MobiDB-lite"/>
    </source>
</evidence>
<dbReference type="RefSeq" id="XP_024333152.1">
    <property type="nucleotide sequence ID" value="XM_024487561.1"/>
</dbReference>
<evidence type="ECO:0000313" key="4">
    <source>
        <dbReference type="Proteomes" id="UP000194127"/>
    </source>
</evidence>
<keyword evidence="4" id="KW-1185">Reference proteome</keyword>
<name>A0A1X6MJ42_9APHY</name>
<dbReference type="Pfam" id="PF13391">
    <property type="entry name" value="HNH_2"/>
    <property type="match status" value="1"/>
</dbReference>
<dbReference type="GeneID" id="36332510"/>
<sequence>MVGGFKPRRSNRLKHLPKVDYCENKTADGKRKRGALDDEDEYTPSREGTPENQKTPTRTPEDQRTPSRRVRRKTAITKDARQRAVDASQNEGACIISGMKDKSVQQCHVLPRATKPDVLTALEWWWDIKELSVDSRHNQVFRASSFQEACRYAWAYLHTVRADLHALWDRGYIAIIPMPDVTKAYLAKWQDGGRHKVLEDSDENKIHEYCVIPHPDLVAGAPPPGNSPIREGFAYRFDKVGIIRSHAKPHFMVLNAAMKLKENKELWVEALTAFCKIIELEVDASSFVEDILNLSDGWTAPPPGEAELIMKKEKEQAGEEASSLLVTVSTGEAVTPKHPKAALMGSGGFEMDKRSKSKARKPEGELCGSNLKLYAAHLAPTGSRCLLSLQDDKSIQGCHVVPRRTDDDMCAQVAAWWGLDEFDVDSPFNIFLLRADIHCLWDQGHLMFVPEPHIIKDYLARSVVPIGEASSLAELFEAPDVPVYRYGVVAHRDLPETEENAAFQRDIRTLAYVESPVPPQFVIYNVGLMLSKSGPEGFEMALDAFYKRHGVDYEAIDVLRNMLALFKRYTTNDPADGISHPNI</sequence>
<organism evidence="3 4">
    <name type="scientific">Postia placenta MAD-698-R-SB12</name>
    <dbReference type="NCBI Taxonomy" id="670580"/>
    <lineage>
        <taxon>Eukaryota</taxon>
        <taxon>Fungi</taxon>
        <taxon>Dikarya</taxon>
        <taxon>Basidiomycota</taxon>
        <taxon>Agaricomycotina</taxon>
        <taxon>Agaricomycetes</taxon>
        <taxon>Polyporales</taxon>
        <taxon>Adustoporiaceae</taxon>
        <taxon>Rhodonia</taxon>
    </lineage>
</organism>
<evidence type="ECO:0000313" key="3">
    <source>
        <dbReference type="EMBL" id="OSX56358.1"/>
    </source>
</evidence>
<dbReference type="Proteomes" id="UP000194127">
    <property type="component" value="Unassembled WGS sequence"/>
</dbReference>
<feature type="compositionally biased region" description="Basic and acidic residues" evidence="1">
    <location>
        <begin position="17"/>
        <end position="29"/>
    </location>
</feature>
<dbReference type="AlphaFoldDB" id="A0A1X6MJ42"/>
<feature type="domain" description="HNH nuclease" evidence="2">
    <location>
        <begin position="385"/>
        <end position="449"/>
    </location>
</feature>
<evidence type="ECO:0000259" key="2">
    <source>
        <dbReference type="Pfam" id="PF13391"/>
    </source>
</evidence>
<dbReference type="STRING" id="670580.A0A1X6MJ42"/>